<dbReference type="Proteomes" id="UP000292702">
    <property type="component" value="Unassembled WGS sequence"/>
</dbReference>
<proteinExistence type="predicted"/>
<dbReference type="PROSITE" id="PS00109">
    <property type="entry name" value="PROTEIN_KINASE_TYR"/>
    <property type="match status" value="1"/>
</dbReference>
<dbReference type="GO" id="GO:0004674">
    <property type="term" value="F:protein serine/threonine kinase activity"/>
    <property type="evidence" value="ECO:0007669"/>
    <property type="project" value="TreeGrafter"/>
</dbReference>
<keyword evidence="1" id="KW-0067">ATP-binding</keyword>
<dbReference type="Gene3D" id="1.10.510.10">
    <property type="entry name" value="Transferase(Phosphotransferase) domain 1"/>
    <property type="match status" value="1"/>
</dbReference>
<accession>A0A4R0RN72</accession>
<evidence type="ECO:0000313" key="5">
    <source>
        <dbReference type="Proteomes" id="UP000292702"/>
    </source>
</evidence>
<dbReference type="InterPro" id="IPR008266">
    <property type="entry name" value="Tyr_kinase_AS"/>
</dbReference>
<feature type="binding site" evidence="1">
    <location>
        <position position="359"/>
    </location>
    <ligand>
        <name>ATP</name>
        <dbReference type="ChEBI" id="CHEBI:30616"/>
    </ligand>
</feature>
<dbReference type="PROSITE" id="PS00107">
    <property type="entry name" value="PROTEIN_KINASE_ATP"/>
    <property type="match status" value="1"/>
</dbReference>
<dbReference type="InterPro" id="IPR017441">
    <property type="entry name" value="Protein_kinase_ATP_BS"/>
</dbReference>
<evidence type="ECO:0000313" key="4">
    <source>
        <dbReference type="EMBL" id="TCD69106.1"/>
    </source>
</evidence>
<feature type="compositionally biased region" description="Acidic residues" evidence="2">
    <location>
        <begin position="208"/>
        <end position="219"/>
    </location>
</feature>
<dbReference type="GO" id="GO:0005524">
    <property type="term" value="F:ATP binding"/>
    <property type="evidence" value="ECO:0007669"/>
    <property type="project" value="UniProtKB-UniRule"/>
</dbReference>
<dbReference type="PANTHER" id="PTHR44329">
    <property type="entry name" value="SERINE/THREONINE-PROTEIN KINASE TNNI3K-RELATED"/>
    <property type="match status" value="1"/>
</dbReference>
<dbReference type="SUPFAM" id="SSF56112">
    <property type="entry name" value="Protein kinase-like (PK-like)"/>
    <property type="match status" value="1"/>
</dbReference>
<dbReference type="PROSITE" id="PS50011">
    <property type="entry name" value="PROTEIN_KINASE_DOM"/>
    <property type="match status" value="1"/>
</dbReference>
<keyword evidence="5" id="KW-1185">Reference proteome</keyword>
<evidence type="ECO:0000259" key="3">
    <source>
        <dbReference type="PROSITE" id="PS50011"/>
    </source>
</evidence>
<dbReference type="InterPro" id="IPR051681">
    <property type="entry name" value="Ser/Thr_Kinases-Pseudokinases"/>
</dbReference>
<dbReference type="InterPro" id="IPR000719">
    <property type="entry name" value="Prot_kinase_dom"/>
</dbReference>
<feature type="domain" description="Protein kinase" evidence="3">
    <location>
        <begin position="332"/>
        <end position="612"/>
    </location>
</feature>
<gene>
    <name evidence="4" type="ORF">EIP91_008748</name>
</gene>
<dbReference type="STRING" id="92696.A0A4R0RN72"/>
<name>A0A4R0RN72_9APHY</name>
<organism evidence="4 5">
    <name type="scientific">Steccherinum ochraceum</name>
    <dbReference type="NCBI Taxonomy" id="92696"/>
    <lineage>
        <taxon>Eukaryota</taxon>
        <taxon>Fungi</taxon>
        <taxon>Dikarya</taxon>
        <taxon>Basidiomycota</taxon>
        <taxon>Agaricomycotina</taxon>
        <taxon>Agaricomycetes</taxon>
        <taxon>Polyporales</taxon>
        <taxon>Steccherinaceae</taxon>
        <taxon>Steccherinum</taxon>
    </lineage>
</organism>
<dbReference type="OrthoDB" id="2791079at2759"/>
<evidence type="ECO:0000256" key="2">
    <source>
        <dbReference type="SAM" id="MobiDB-lite"/>
    </source>
</evidence>
<dbReference type="InterPro" id="IPR011009">
    <property type="entry name" value="Kinase-like_dom_sf"/>
</dbReference>
<sequence length="621" mass="70304">MRTTLQGQTSGTFLVLAEVAKIHPTISIVVLAYKAALQIELTRRENDRKVLAVYLSMRDMMEVLLRLQDIDPSGDHGRDVTAFLAPSCQLAVEDIKRCANACDKYHSQRSVVRFLKAEQWATTFQGMVGQFQKRREEFIWAITLSISKTISSIQSRVTTYQDMIEVETQAEKDLERTLDRLPPDSQGDSDQPIESDPNDQTPTTDAEPIADETNDNDDENASLLEEDEHVPVESLQGFESDDDPRIPLLLRIVLHDTPAELQLAELDDTDSQHMIDRIQRIFDTSAFHEIARKGAKPKSLRRIQIQLRRILLRLSMKHQALPGALFLSDVTCQDTESVGSGGFADVLFGTHREQKVALKRLRVFQMADPSKRSTMKKSFCRESLLWRNLSHPNILQLLGIEQHLFKGTLCMVSPWMEHGSIRHAIDRLKHQPEYQREDLFSRVQQWIIGMAEGLTYLHEEGLVHGDLRGANVLLDSTWTVKLADFGLSVIADASATSTSAHGGALRWLAPEIFDPESFNLQTSRPTYASDVYSFATTVIELYTSEAPFGTSFTDVAIMRRVALGRRPERPRFHDGDLMSDELWALLERAWAQEPQDRIPSGEVLETLRNLRITQDATVTTL</sequence>
<dbReference type="AlphaFoldDB" id="A0A4R0RN72"/>
<dbReference type="EMBL" id="RWJN01000049">
    <property type="protein sequence ID" value="TCD69106.1"/>
    <property type="molecule type" value="Genomic_DNA"/>
</dbReference>
<protein>
    <recommendedName>
        <fullName evidence="3">Protein kinase domain-containing protein</fullName>
    </recommendedName>
</protein>
<evidence type="ECO:0000256" key="1">
    <source>
        <dbReference type="PROSITE-ProRule" id="PRU10141"/>
    </source>
</evidence>
<comment type="caution">
    <text evidence="4">The sequence shown here is derived from an EMBL/GenBank/DDBJ whole genome shotgun (WGS) entry which is preliminary data.</text>
</comment>
<feature type="region of interest" description="Disordered" evidence="2">
    <location>
        <begin position="179"/>
        <end position="219"/>
    </location>
</feature>
<keyword evidence="1" id="KW-0547">Nucleotide-binding</keyword>
<dbReference type="Pfam" id="PF07714">
    <property type="entry name" value="PK_Tyr_Ser-Thr"/>
    <property type="match status" value="1"/>
</dbReference>
<dbReference type="InterPro" id="IPR001245">
    <property type="entry name" value="Ser-Thr/Tyr_kinase_cat_dom"/>
</dbReference>
<reference evidence="4 5" key="1">
    <citation type="submission" date="2018-11" db="EMBL/GenBank/DDBJ databases">
        <title>Genome assembly of Steccherinum ochraceum LE-BIN_3174, the white-rot fungus of the Steccherinaceae family (The Residual Polyporoid clade, Polyporales, Basidiomycota).</title>
        <authorList>
            <person name="Fedorova T.V."/>
            <person name="Glazunova O.A."/>
            <person name="Landesman E.O."/>
            <person name="Moiseenko K.V."/>
            <person name="Psurtseva N.V."/>
            <person name="Savinova O.S."/>
            <person name="Shakhova N.V."/>
            <person name="Tyazhelova T.V."/>
            <person name="Vasina D.V."/>
        </authorList>
    </citation>
    <scope>NUCLEOTIDE SEQUENCE [LARGE SCALE GENOMIC DNA]</scope>
    <source>
        <strain evidence="4 5">LE-BIN_3174</strain>
    </source>
</reference>